<reference evidence="4" key="2">
    <citation type="submission" date="2025-08" db="UniProtKB">
        <authorList>
            <consortium name="RefSeq"/>
        </authorList>
    </citation>
    <scope>IDENTIFICATION</scope>
</reference>
<dbReference type="SUPFAM" id="SSF57756">
    <property type="entry name" value="Retrovirus zinc finger-like domains"/>
    <property type="match status" value="1"/>
</dbReference>
<dbReference type="PANTHER" id="PTHR47481:SF30">
    <property type="entry name" value="CCHC-TYPE DOMAIN-CONTAINING PROTEIN"/>
    <property type="match status" value="1"/>
</dbReference>
<dbReference type="PANTHER" id="PTHR47481">
    <property type="match status" value="1"/>
</dbReference>
<keyword evidence="3" id="KW-1185">Reference proteome</keyword>
<evidence type="ECO:0000259" key="2">
    <source>
        <dbReference type="Pfam" id="PF22936"/>
    </source>
</evidence>
<reference evidence="3" key="1">
    <citation type="journal article" date="2020" name="Nat. Genet.">
        <title>Genomic diversifications of five Gossypium allopolyploid species and their impact on cotton improvement.</title>
        <authorList>
            <person name="Chen Z.J."/>
            <person name="Sreedasyam A."/>
            <person name="Ando A."/>
            <person name="Song Q."/>
            <person name="De Santiago L.M."/>
            <person name="Hulse-Kemp A.M."/>
            <person name="Ding M."/>
            <person name="Ye W."/>
            <person name="Kirkbride R.C."/>
            <person name="Jenkins J."/>
            <person name="Plott C."/>
            <person name="Lovell J."/>
            <person name="Lin Y.M."/>
            <person name="Vaughn R."/>
            <person name="Liu B."/>
            <person name="Simpson S."/>
            <person name="Scheffler B.E."/>
            <person name="Wen L."/>
            <person name="Saski C.A."/>
            <person name="Grover C.E."/>
            <person name="Hu G."/>
            <person name="Conover J.L."/>
            <person name="Carlson J.W."/>
            <person name="Shu S."/>
            <person name="Boston L.B."/>
            <person name="Williams M."/>
            <person name="Peterson D.G."/>
            <person name="McGee K."/>
            <person name="Jones D.C."/>
            <person name="Wendel J.F."/>
            <person name="Stelly D.M."/>
            <person name="Grimwood J."/>
            <person name="Schmutz J."/>
        </authorList>
    </citation>
    <scope>NUCLEOTIDE SEQUENCE [LARGE SCALE GENOMIC DNA]</scope>
    <source>
        <strain evidence="3">cv. TM-1</strain>
    </source>
</reference>
<dbReference type="Pfam" id="PF22936">
    <property type="entry name" value="Pol_BBD"/>
    <property type="match status" value="1"/>
</dbReference>
<gene>
    <name evidence="4" type="primary">LOC107915146</name>
</gene>
<protein>
    <submittedName>
        <fullName evidence="4">Uncharacterized protein isoform X2</fullName>
    </submittedName>
</protein>
<evidence type="ECO:0000256" key="1">
    <source>
        <dbReference type="SAM" id="SignalP"/>
    </source>
</evidence>
<dbReference type="GeneID" id="107915146"/>
<dbReference type="RefSeq" id="XP_040959283.1">
    <property type="nucleotide sequence ID" value="XM_041103349.1"/>
</dbReference>
<organism evidence="3 4">
    <name type="scientific">Gossypium hirsutum</name>
    <name type="common">Upland cotton</name>
    <name type="synonym">Gossypium mexicanum</name>
    <dbReference type="NCBI Taxonomy" id="3635"/>
    <lineage>
        <taxon>Eukaryota</taxon>
        <taxon>Viridiplantae</taxon>
        <taxon>Streptophyta</taxon>
        <taxon>Embryophyta</taxon>
        <taxon>Tracheophyta</taxon>
        <taxon>Spermatophyta</taxon>
        <taxon>Magnoliopsida</taxon>
        <taxon>eudicotyledons</taxon>
        <taxon>Gunneridae</taxon>
        <taxon>Pentapetalae</taxon>
        <taxon>rosids</taxon>
        <taxon>malvids</taxon>
        <taxon>Malvales</taxon>
        <taxon>Malvaceae</taxon>
        <taxon>Malvoideae</taxon>
        <taxon>Gossypium</taxon>
    </lineage>
</organism>
<dbReference type="InterPro" id="IPR054722">
    <property type="entry name" value="PolX-like_BBD"/>
</dbReference>
<dbReference type="InterPro" id="IPR036875">
    <property type="entry name" value="Znf_CCHC_sf"/>
</dbReference>
<keyword evidence="1" id="KW-0732">Signal</keyword>
<evidence type="ECO:0000313" key="3">
    <source>
        <dbReference type="Proteomes" id="UP000818029"/>
    </source>
</evidence>
<dbReference type="Proteomes" id="UP000818029">
    <property type="component" value="Chromosome D10"/>
</dbReference>
<proteinExistence type="predicted"/>
<feature type="chain" id="PRO_5045708768" evidence="1">
    <location>
        <begin position="19"/>
        <end position="299"/>
    </location>
</feature>
<evidence type="ECO:0000313" key="4">
    <source>
        <dbReference type="RefSeq" id="XP_040959283.1"/>
    </source>
</evidence>
<accession>A0ABM3AWP3</accession>
<name>A0ABM3AWP3_GOSHI</name>
<feature type="domain" description="Retrovirus-related Pol polyprotein from transposon TNT 1-94-like beta-barrel" evidence="2">
    <location>
        <begin position="188"/>
        <end position="265"/>
    </location>
</feature>
<feature type="signal peptide" evidence="1">
    <location>
        <begin position="1"/>
        <end position="18"/>
    </location>
</feature>
<sequence length="299" mass="33008">MDFPLNLTLLSLLFLRLPHQPQFMLFLQFYLMPNPVNNLWPSSSEGSRGRRRGRSSSRIQCQLCGKIGHTVDRCYHRFDPSFKGNAFRPFPSPPFVVSMPTSLPVQAMYSMCAPPSLLGGYASSWATPGPYHTTALMYTGLIGSTMTPSPNTHLNTRLPPQTDASTGSVSQTPQAHIATPALLDDNAWYPDSGATHHLTSFETSLTSSVPYLSSGKVFVGNGNSLPIAHVGQLSLLSSIRPLYMNSLLHVPGITKNLLSVSKFTRDNNVVFEFYPNYCLVRDLKTSDVLLQGSIHNRLY</sequence>